<dbReference type="GO" id="GO:0006629">
    <property type="term" value="P:lipid metabolic process"/>
    <property type="evidence" value="ECO:0007669"/>
    <property type="project" value="InterPro"/>
</dbReference>
<proteinExistence type="predicted"/>
<dbReference type="Pfam" id="PF04083">
    <property type="entry name" value="Abhydro_lipase"/>
    <property type="match status" value="1"/>
</dbReference>
<dbReference type="GO" id="GO:0004771">
    <property type="term" value="F:sterol ester esterase activity"/>
    <property type="evidence" value="ECO:0007669"/>
    <property type="project" value="UniProtKB-EC"/>
</dbReference>
<dbReference type="InterPro" id="IPR029058">
    <property type="entry name" value="AB_hydrolase_fold"/>
</dbReference>
<keyword evidence="3" id="KW-0378">Hydrolase</keyword>
<keyword evidence="4" id="KW-1185">Reference proteome</keyword>
<organism evidence="3 4">
    <name type="scientific">Wickerhamomyces ciferrii (strain ATCC 14091 / BCRC 22168 / CBS 111 / JCM 3599 / NBRC 0793 / NRRL Y-1031 F-60-10)</name>
    <name type="common">Yeast</name>
    <name type="synonym">Pichia ciferrii</name>
    <dbReference type="NCBI Taxonomy" id="1206466"/>
    <lineage>
        <taxon>Eukaryota</taxon>
        <taxon>Fungi</taxon>
        <taxon>Dikarya</taxon>
        <taxon>Ascomycota</taxon>
        <taxon>Saccharomycotina</taxon>
        <taxon>Saccharomycetes</taxon>
        <taxon>Phaffomycetales</taxon>
        <taxon>Wickerhamomycetaceae</taxon>
        <taxon>Wickerhamomyces</taxon>
    </lineage>
</organism>
<dbReference type="SUPFAM" id="SSF53474">
    <property type="entry name" value="alpha/beta-Hydrolases"/>
    <property type="match status" value="1"/>
</dbReference>
<dbReference type="EC" id="3.1.1.13" evidence="3"/>
<keyword evidence="1" id="KW-1133">Transmembrane helix</keyword>
<evidence type="ECO:0000313" key="4">
    <source>
        <dbReference type="Proteomes" id="UP000009328"/>
    </source>
</evidence>
<dbReference type="InterPro" id="IPR006693">
    <property type="entry name" value="AB_hydrolase_lipase"/>
</dbReference>
<dbReference type="Gene3D" id="3.40.50.1820">
    <property type="entry name" value="alpha/beta hydrolase"/>
    <property type="match status" value="1"/>
</dbReference>
<dbReference type="EMBL" id="CAIF01000149">
    <property type="protein sequence ID" value="CCH44656.1"/>
    <property type="molecule type" value="Genomic_DNA"/>
</dbReference>
<reference evidence="3 4" key="1">
    <citation type="journal article" date="2012" name="Eukaryot. Cell">
        <title>Draft genome sequence of Wickerhamomyces ciferrii NRRL Y-1031 F-60-10.</title>
        <authorList>
            <person name="Schneider J."/>
            <person name="Andrea H."/>
            <person name="Blom J."/>
            <person name="Jaenicke S."/>
            <person name="Ruckert C."/>
            <person name="Schorsch C."/>
            <person name="Szczepanowski R."/>
            <person name="Farwick M."/>
            <person name="Goesmann A."/>
            <person name="Puhler A."/>
            <person name="Schaffer S."/>
            <person name="Tauch A."/>
            <person name="Kohler T."/>
            <person name="Brinkrolf K."/>
        </authorList>
    </citation>
    <scope>NUCLEOTIDE SEQUENCE [LARGE SCALE GENOMIC DNA]</scope>
    <source>
        <strain evidence="4">ATCC 14091 / BCRC 22168 / CBS 111 / JCM 3599 / NBRC 0793 / NRRL Y-1031 F-60-10</strain>
    </source>
</reference>
<protein>
    <submittedName>
        <fullName evidence="3">Sterol esterase 1</fullName>
        <ecNumber evidence="3">3.1.1.13</ecNumber>
    </submittedName>
</protein>
<feature type="domain" description="Partial AB-hydrolase lipase" evidence="2">
    <location>
        <begin position="93"/>
        <end position="153"/>
    </location>
</feature>
<gene>
    <name evidence="3" type="ORF">BN7_4225</name>
</gene>
<evidence type="ECO:0000259" key="2">
    <source>
        <dbReference type="Pfam" id="PF04083"/>
    </source>
</evidence>
<accession>K0KNU7</accession>
<feature type="transmembrane region" description="Helical" evidence="1">
    <location>
        <begin position="331"/>
        <end position="351"/>
    </location>
</feature>
<dbReference type="eggNOG" id="KOG2624">
    <property type="taxonomic scope" value="Eukaryota"/>
</dbReference>
<dbReference type="PANTHER" id="PTHR11005">
    <property type="entry name" value="LYSOSOMAL ACID LIPASE-RELATED"/>
    <property type="match status" value="1"/>
</dbReference>
<sequence length="443" mass="51305">MTQEDVISLASDHNNAQSAHLVPKDGGQKKSYSNLTQIWYTFTSTICTISFLSVLMVLALTSRLKWWLSNRNRSDAEHVYHSTQELKLVPDLNYYYQFLDLDIKRYEILTKDGFVLNMNRIINPKESVDERKRRKPILLLHGLLQSSGSFCSGGKQSLGYYLFENGYDVWLGNNRCGFEPRHTFLDPNDFKMWDWDIVDMAQYDLPAMIDHVLANCDSPATNLSLICHSQGTTQGFISLDSDRFGISKKINSFIALSPAVYGGSLLEEKSFIKIIAQMSLKNYFFGIKSFLPIMMKMRNLLVSTKLFGFLSYIMFNYLFDWTDELWDNDIKYRHFLFSPVYVSVKLMSWWLNDKNGFKSSKAILEHNKQWFDSNTPAIFLVVPLKDKLVDGAMLVKHMIEIESTNKFDLIYLEKYSHLDVLWSKTVIDDIGVPILSFLKKLNN</sequence>
<name>K0KNU7_WICCF</name>
<dbReference type="HOGENOM" id="CLU_024238_2_0_1"/>
<evidence type="ECO:0000256" key="1">
    <source>
        <dbReference type="SAM" id="Phobius"/>
    </source>
</evidence>
<keyword evidence="1" id="KW-0472">Membrane</keyword>
<keyword evidence="1" id="KW-0812">Transmembrane</keyword>
<feature type="transmembrane region" description="Helical" evidence="1">
    <location>
        <begin position="300"/>
        <end position="319"/>
    </location>
</feature>
<dbReference type="AlphaFoldDB" id="K0KNU7"/>
<dbReference type="FunCoup" id="K0KNU7">
    <property type="interactions" value="52"/>
</dbReference>
<evidence type="ECO:0000313" key="3">
    <source>
        <dbReference type="EMBL" id="CCH44656.1"/>
    </source>
</evidence>
<dbReference type="Proteomes" id="UP000009328">
    <property type="component" value="Unassembled WGS sequence"/>
</dbReference>
<feature type="transmembrane region" description="Helical" evidence="1">
    <location>
        <begin position="38"/>
        <end position="61"/>
    </location>
</feature>
<comment type="caution">
    <text evidence="3">The sequence shown here is derived from an EMBL/GenBank/DDBJ whole genome shotgun (WGS) entry which is preliminary data.</text>
</comment>
<dbReference type="InParanoid" id="K0KNU7"/>
<dbReference type="STRING" id="1206466.K0KNU7"/>